<dbReference type="EMBL" id="KI913952">
    <property type="protein sequence ID" value="ETW09534.1"/>
    <property type="molecule type" value="Genomic_DNA"/>
</dbReference>
<dbReference type="GeneID" id="20077140"/>
<protein>
    <submittedName>
        <fullName evidence="2">Uncharacterized protein</fullName>
    </submittedName>
</protein>
<dbReference type="STRING" id="157072.A0A024UT69"/>
<feature type="compositionally biased region" description="Basic and acidic residues" evidence="1">
    <location>
        <begin position="96"/>
        <end position="107"/>
    </location>
</feature>
<feature type="compositionally biased region" description="Polar residues" evidence="1">
    <location>
        <begin position="124"/>
        <end position="133"/>
    </location>
</feature>
<name>A0A024UT69_9STRA</name>
<dbReference type="AlphaFoldDB" id="A0A024UT69"/>
<dbReference type="VEuPathDB" id="FungiDB:H310_00090"/>
<proteinExistence type="predicted"/>
<evidence type="ECO:0000256" key="1">
    <source>
        <dbReference type="SAM" id="MobiDB-lite"/>
    </source>
</evidence>
<reference evidence="2" key="1">
    <citation type="submission" date="2013-12" db="EMBL/GenBank/DDBJ databases">
        <title>The Genome Sequence of Aphanomyces invadans NJM9701.</title>
        <authorList>
            <consortium name="The Broad Institute Genomics Platform"/>
            <person name="Russ C."/>
            <person name="Tyler B."/>
            <person name="van West P."/>
            <person name="Dieguez-Uribeondo J."/>
            <person name="Young S.K."/>
            <person name="Zeng Q."/>
            <person name="Gargeya S."/>
            <person name="Fitzgerald M."/>
            <person name="Abouelleil A."/>
            <person name="Alvarado L."/>
            <person name="Chapman S.B."/>
            <person name="Gainer-Dewar J."/>
            <person name="Goldberg J."/>
            <person name="Griggs A."/>
            <person name="Gujja S."/>
            <person name="Hansen M."/>
            <person name="Howarth C."/>
            <person name="Imamovic A."/>
            <person name="Ireland A."/>
            <person name="Larimer J."/>
            <person name="McCowan C."/>
            <person name="Murphy C."/>
            <person name="Pearson M."/>
            <person name="Poon T.W."/>
            <person name="Priest M."/>
            <person name="Roberts A."/>
            <person name="Saif S."/>
            <person name="Shea T."/>
            <person name="Sykes S."/>
            <person name="Wortman J."/>
            <person name="Nusbaum C."/>
            <person name="Birren B."/>
        </authorList>
    </citation>
    <scope>NUCLEOTIDE SEQUENCE [LARGE SCALE GENOMIC DNA]</scope>
    <source>
        <strain evidence="2">NJM9701</strain>
    </source>
</reference>
<dbReference type="OrthoDB" id="166773at2759"/>
<gene>
    <name evidence="2" type="ORF">H310_00090</name>
</gene>
<sequence>MNEAVTISAAAMEEQQAMAATMAVQQHQLEHLKQSKQLLQNAMLEQLAAVRKQLQMERIARLTAESRRGDGMARASQPVLSKDELDQQTLFASHRKGPDTMEPRDIATHVPRPQPQPPLPSLSNAASSTNENMPSCPHVGAAHDDALTLVDLAGATGPTAHDKLA</sequence>
<feature type="region of interest" description="Disordered" evidence="1">
    <location>
        <begin position="65"/>
        <end position="141"/>
    </location>
</feature>
<accession>A0A024UT69</accession>
<dbReference type="RefSeq" id="XP_008860945.1">
    <property type="nucleotide sequence ID" value="XM_008862723.1"/>
</dbReference>
<organism evidence="2">
    <name type="scientific">Aphanomyces invadans</name>
    <dbReference type="NCBI Taxonomy" id="157072"/>
    <lineage>
        <taxon>Eukaryota</taxon>
        <taxon>Sar</taxon>
        <taxon>Stramenopiles</taxon>
        <taxon>Oomycota</taxon>
        <taxon>Saprolegniomycetes</taxon>
        <taxon>Saprolegniales</taxon>
        <taxon>Verrucalvaceae</taxon>
        <taxon>Aphanomyces</taxon>
    </lineage>
</organism>
<evidence type="ECO:0000313" key="2">
    <source>
        <dbReference type="EMBL" id="ETW09534.1"/>
    </source>
</evidence>